<organism evidence="1 2">
    <name type="scientific">Adineta steineri</name>
    <dbReference type="NCBI Taxonomy" id="433720"/>
    <lineage>
        <taxon>Eukaryota</taxon>
        <taxon>Metazoa</taxon>
        <taxon>Spiralia</taxon>
        <taxon>Gnathifera</taxon>
        <taxon>Rotifera</taxon>
        <taxon>Eurotatoria</taxon>
        <taxon>Bdelloidea</taxon>
        <taxon>Adinetida</taxon>
        <taxon>Adinetidae</taxon>
        <taxon>Adineta</taxon>
    </lineage>
</organism>
<protein>
    <submittedName>
        <fullName evidence="1">Uncharacterized protein</fullName>
    </submittedName>
</protein>
<comment type="caution">
    <text evidence="1">The sequence shown here is derived from an EMBL/GenBank/DDBJ whole genome shotgun (WGS) entry which is preliminary data.</text>
</comment>
<dbReference type="EMBL" id="CAJOAY010003423">
    <property type="protein sequence ID" value="CAF4021155.1"/>
    <property type="molecule type" value="Genomic_DNA"/>
</dbReference>
<sequence length="86" mass="10100">MWSSKFHEIAYEVLLDNKKKFQLDSLKYIISAKSLVKHLVCYDNERLIYLIDHLLISIPLIWQGIEFGQASQLGNNDVHRKIISKK</sequence>
<proteinExistence type="predicted"/>
<accession>A0A819Q149</accession>
<evidence type="ECO:0000313" key="2">
    <source>
        <dbReference type="Proteomes" id="UP000663881"/>
    </source>
</evidence>
<evidence type="ECO:0000313" key="1">
    <source>
        <dbReference type="EMBL" id="CAF4021155.1"/>
    </source>
</evidence>
<dbReference type="Proteomes" id="UP000663881">
    <property type="component" value="Unassembled WGS sequence"/>
</dbReference>
<dbReference type="AlphaFoldDB" id="A0A819Q149"/>
<name>A0A819Q149_9BILA</name>
<gene>
    <name evidence="1" type="ORF">OKA104_LOCUS30973</name>
</gene>
<reference evidence="1" key="1">
    <citation type="submission" date="2021-02" db="EMBL/GenBank/DDBJ databases">
        <authorList>
            <person name="Nowell W R."/>
        </authorList>
    </citation>
    <scope>NUCLEOTIDE SEQUENCE</scope>
</reference>